<keyword evidence="1" id="KW-0812">Transmembrane</keyword>
<accession>A0A1N6F2G1</accession>
<organism evidence="2 3">
    <name type="scientific">Paraburkholderia phenazinium</name>
    <dbReference type="NCBI Taxonomy" id="60549"/>
    <lineage>
        <taxon>Bacteria</taxon>
        <taxon>Pseudomonadati</taxon>
        <taxon>Pseudomonadota</taxon>
        <taxon>Betaproteobacteria</taxon>
        <taxon>Burkholderiales</taxon>
        <taxon>Burkholderiaceae</taxon>
        <taxon>Paraburkholderia</taxon>
    </lineage>
</organism>
<sequence length="94" mass="10519">MNKSVQKQVMDQAAPLKARLISEVGWQWMVGIANMLLILALFVLAVVKAPSSVRSNNTRCLQQVSNEEHVSLEAFFQNPMEQDAMVQAMEVCAR</sequence>
<keyword evidence="1" id="KW-0472">Membrane</keyword>
<keyword evidence="1" id="KW-1133">Transmembrane helix</keyword>
<dbReference type="Proteomes" id="UP000184693">
    <property type="component" value="Unassembled WGS sequence"/>
</dbReference>
<proteinExistence type="predicted"/>
<evidence type="ECO:0000313" key="3">
    <source>
        <dbReference type="Proteomes" id="UP000184693"/>
    </source>
</evidence>
<evidence type="ECO:0000313" key="2">
    <source>
        <dbReference type="EMBL" id="SIN89498.1"/>
    </source>
</evidence>
<feature type="transmembrane region" description="Helical" evidence="1">
    <location>
        <begin position="26"/>
        <end position="47"/>
    </location>
</feature>
<dbReference type="EMBL" id="FSRM01000001">
    <property type="protein sequence ID" value="SIN89498.1"/>
    <property type="molecule type" value="Genomic_DNA"/>
</dbReference>
<name>A0A1N6F2G1_9BURK</name>
<evidence type="ECO:0000256" key="1">
    <source>
        <dbReference type="SAM" id="Phobius"/>
    </source>
</evidence>
<dbReference type="RefSeq" id="WP_074263434.1">
    <property type="nucleotide sequence ID" value="NZ_FSRM01000001.1"/>
</dbReference>
<gene>
    <name evidence="2" type="ORF">SAMN05444168_1197</name>
</gene>
<dbReference type="AlphaFoldDB" id="A0A1N6F2G1"/>
<reference evidence="2 3" key="1">
    <citation type="submission" date="2016-11" db="EMBL/GenBank/DDBJ databases">
        <authorList>
            <person name="Jaros S."/>
            <person name="Januszkiewicz K."/>
            <person name="Wedrychowicz H."/>
        </authorList>
    </citation>
    <scope>NUCLEOTIDE SEQUENCE [LARGE SCALE GENOMIC DNA]</scope>
    <source>
        <strain evidence="2 3">GAS86</strain>
    </source>
</reference>
<dbReference type="OrthoDB" id="9114244at2"/>
<protein>
    <submittedName>
        <fullName evidence="2">Uncharacterized protein</fullName>
    </submittedName>
</protein>